<keyword evidence="2" id="KW-0812">Transmembrane</keyword>
<sequence length="568" mass="64645">MGNDMRFISQRDRQAGADAPDEDQLKSEQSQDATNSVLGSSSNEVALTPLSTQATPKSFNGMAYNLRNIIENMGNQSKGRGSNIVGGGSRGVEVRSGGEEELHTWRGKRVMQLGEGMSAEDSSLASDVFEAAEVQGGESTTISSPISSAVDLGAELQKRDSKEVPSPTHRNNNNTADAFTLTSPDMCQLRGVVRREGGPTNCCYRHRPIQHSCPYRQPPEARTSTQPRKPVFREWSKFWEDRHDVYHRMHVRSATERRHNTRRRPWPDFFKSFHQNNRKGHKKLKVSNPNSSDVYKFTVQHQSDTCCPPKKFIFDLVDGIPKNMDAKVEENNVDKNVKTGHNYHYSSQDDLSIHQDKQHHVKDKDHLLRCDCGMNEPHICECGDQHNGSPHLGPDNRFMRGCNARIPERVELYYFDHGNSGYYRTTDRPPHIVTEKFIEDTDAYVTRFWAEVFGTLHIAFAFIIAFILQLFRFLLYSLIRSLLVGLVQLTSDYFFKPLLTILFNGIIQPVFILLYNMATSFRDLCEPIAHAVGFFLREMAHPIRALRLVEINKNYCGPTVDRGTRCQC</sequence>
<proteinExistence type="predicted"/>
<protein>
    <submittedName>
        <fullName evidence="3">(California timema) hypothetical protein</fullName>
    </submittedName>
</protein>
<keyword evidence="2" id="KW-0472">Membrane</keyword>
<feature type="compositionally biased region" description="Polar residues" evidence="1">
    <location>
        <begin position="168"/>
        <end position="179"/>
    </location>
</feature>
<feature type="region of interest" description="Disordered" evidence="1">
    <location>
        <begin position="160"/>
        <end position="179"/>
    </location>
</feature>
<keyword evidence="2" id="KW-1133">Transmembrane helix</keyword>
<feature type="compositionally biased region" description="Polar residues" evidence="1">
    <location>
        <begin position="27"/>
        <end position="58"/>
    </location>
</feature>
<feature type="region of interest" description="Disordered" evidence="1">
    <location>
        <begin position="1"/>
        <end position="58"/>
    </location>
</feature>
<accession>A0A7R9JAA1</accession>
<evidence type="ECO:0000313" key="3">
    <source>
        <dbReference type="EMBL" id="CAD7575279.1"/>
    </source>
</evidence>
<organism evidence="3">
    <name type="scientific">Timema californicum</name>
    <name type="common">California timema</name>
    <name type="synonym">Walking stick</name>
    <dbReference type="NCBI Taxonomy" id="61474"/>
    <lineage>
        <taxon>Eukaryota</taxon>
        <taxon>Metazoa</taxon>
        <taxon>Ecdysozoa</taxon>
        <taxon>Arthropoda</taxon>
        <taxon>Hexapoda</taxon>
        <taxon>Insecta</taxon>
        <taxon>Pterygota</taxon>
        <taxon>Neoptera</taxon>
        <taxon>Polyneoptera</taxon>
        <taxon>Phasmatodea</taxon>
        <taxon>Timematodea</taxon>
        <taxon>Timematoidea</taxon>
        <taxon>Timematidae</taxon>
        <taxon>Timema</taxon>
    </lineage>
</organism>
<feature type="transmembrane region" description="Helical" evidence="2">
    <location>
        <begin position="448"/>
        <end position="468"/>
    </location>
</feature>
<dbReference type="EMBL" id="OE183061">
    <property type="protein sequence ID" value="CAD7575279.1"/>
    <property type="molecule type" value="Genomic_DNA"/>
</dbReference>
<evidence type="ECO:0000256" key="1">
    <source>
        <dbReference type="SAM" id="MobiDB-lite"/>
    </source>
</evidence>
<feature type="region of interest" description="Disordered" evidence="1">
    <location>
        <begin position="74"/>
        <end position="100"/>
    </location>
</feature>
<feature type="transmembrane region" description="Helical" evidence="2">
    <location>
        <begin position="497"/>
        <end position="515"/>
    </location>
</feature>
<evidence type="ECO:0000256" key="2">
    <source>
        <dbReference type="SAM" id="Phobius"/>
    </source>
</evidence>
<name>A0A7R9JAA1_TIMCA</name>
<dbReference type="AlphaFoldDB" id="A0A7R9JAA1"/>
<reference evidence="3" key="1">
    <citation type="submission" date="2020-11" db="EMBL/GenBank/DDBJ databases">
        <authorList>
            <person name="Tran Van P."/>
        </authorList>
    </citation>
    <scope>NUCLEOTIDE SEQUENCE</scope>
</reference>
<gene>
    <name evidence="3" type="ORF">TCMB3V08_LOCUS7876</name>
</gene>